<name>A0A2P2Q3K7_RHIMU</name>
<evidence type="ECO:0000313" key="1">
    <source>
        <dbReference type="EMBL" id="MBX61542.1"/>
    </source>
</evidence>
<dbReference type="EMBL" id="GGEC01081058">
    <property type="protein sequence ID" value="MBX61542.1"/>
    <property type="molecule type" value="Transcribed_RNA"/>
</dbReference>
<accession>A0A2P2Q3K7</accession>
<dbReference type="AlphaFoldDB" id="A0A2P2Q3K7"/>
<organism evidence="1">
    <name type="scientific">Rhizophora mucronata</name>
    <name type="common">Asiatic mangrove</name>
    <dbReference type="NCBI Taxonomy" id="61149"/>
    <lineage>
        <taxon>Eukaryota</taxon>
        <taxon>Viridiplantae</taxon>
        <taxon>Streptophyta</taxon>
        <taxon>Embryophyta</taxon>
        <taxon>Tracheophyta</taxon>
        <taxon>Spermatophyta</taxon>
        <taxon>Magnoliopsida</taxon>
        <taxon>eudicotyledons</taxon>
        <taxon>Gunneridae</taxon>
        <taxon>Pentapetalae</taxon>
        <taxon>rosids</taxon>
        <taxon>fabids</taxon>
        <taxon>Malpighiales</taxon>
        <taxon>Rhizophoraceae</taxon>
        <taxon>Rhizophora</taxon>
    </lineage>
</organism>
<protein>
    <submittedName>
        <fullName evidence="1">Uncharacterized protein</fullName>
    </submittedName>
</protein>
<proteinExistence type="predicted"/>
<sequence length="35" mass="4297">MFFIQSMRLWSSSPIWNTNEFYWESSKVQFVALHV</sequence>
<reference evidence="1" key="1">
    <citation type="submission" date="2018-02" db="EMBL/GenBank/DDBJ databases">
        <title>Rhizophora mucronata_Transcriptome.</title>
        <authorList>
            <person name="Meera S.P."/>
            <person name="Sreeshan A."/>
            <person name="Augustine A."/>
        </authorList>
    </citation>
    <scope>NUCLEOTIDE SEQUENCE</scope>
    <source>
        <tissue evidence="1">Leaf</tissue>
    </source>
</reference>